<dbReference type="PANTHER" id="PTHR33164:SF57">
    <property type="entry name" value="MARR-FAMILY TRANSCRIPTIONAL REGULATOR"/>
    <property type="match status" value="1"/>
</dbReference>
<organism evidence="6 7">
    <name type="scientific">Rhodococcus oxybenzonivorans</name>
    <dbReference type="NCBI Taxonomy" id="1990687"/>
    <lineage>
        <taxon>Bacteria</taxon>
        <taxon>Bacillati</taxon>
        <taxon>Actinomycetota</taxon>
        <taxon>Actinomycetes</taxon>
        <taxon>Mycobacteriales</taxon>
        <taxon>Nocardiaceae</taxon>
        <taxon>Rhodococcus</taxon>
    </lineage>
</organism>
<proteinExistence type="predicted"/>
<dbReference type="PANTHER" id="PTHR33164">
    <property type="entry name" value="TRANSCRIPTIONAL REGULATOR, MARR FAMILY"/>
    <property type="match status" value="1"/>
</dbReference>
<protein>
    <submittedName>
        <fullName evidence="6">MarR family transcriptional regulator</fullName>
    </submittedName>
</protein>
<evidence type="ECO:0000256" key="1">
    <source>
        <dbReference type="ARBA" id="ARBA00023015"/>
    </source>
</evidence>
<feature type="region of interest" description="Disordered" evidence="4">
    <location>
        <begin position="146"/>
        <end position="167"/>
    </location>
</feature>
<dbReference type="PROSITE" id="PS50995">
    <property type="entry name" value="HTH_MARR_2"/>
    <property type="match status" value="1"/>
</dbReference>
<dbReference type="AlphaFoldDB" id="A0A2S2BWJ0"/>
<dbReference type="Pfam" id="PF01047">
    <property type="entry name" value="MarR"/>
    <property type="match status" value="1"/>
</dbReference>
<dbReference type="RefSeq" id="WP_109330639.1">
    <property type="nucleotide sequence ID" value="NZ_CP021354.1"/>
</dbReference>
<evidence type="ECO:0000313" key="7">
    <source>
        <dbReference type="Proteomes" id="UP000245711"/>
    </source>
</evidence>
<dbReference type="GO" id="GO:0003677">
    <property type="term" value="F:DNA binding"/>
    <property type="evidence" value="ECO:0007669"/>
    <property type="project" value="UniProtKB-KW"/>
</dbReference>
<keyword evidence="1" id="KW-0805">Transcription regulation</keyword>
<feature type="domain" description="HTH marR-type" evidence="5">
    <location>
        <begin position="4"/>
        <end position="143"/>
    </location>
</feature>
<evidence type="ECO:0000313" key="6">
    <source>
        <dbReference type="EMBL" id="AWK73015.1"/>
    </source>
</evidence>
<dbReference type="InterPro" id="IPR036390">
    <property type="entry name" value="WH_DNA-bd_sf"/>
</dbReference>
<dbReference type="GO" id="GO:0006950">
    <property type="term" value="P:response to stress"/>
    <property type="evidence" value="ECO:0007669"/>
    <property type="project" value="TreeGrafter"/>
</dbReference>
<keyword evidence="2" id="KW-0238">DNA-binding</keyword>
<dbReference type="GO" id="GO:0003700">
    <property type="term" value="F:DNA-binding transcription factor activity"/>
    <property type="evidence" value="ECO:0007669"/>
    <property type="project" value="InterPro"/>
</dbReference>
<dbReference type="PRINTS" id="PR00598">
    <property type="entry name" value="HTHMARR"/>
</dbReference>
<dbReference type="InterPro" id="IPR039422">
    <property type="entry name" value="MarR/SlyA-like"/>
</dbReference>
<gene>
    <name evidence="6" type="ORF">CBI38_17120</name>
</gene>
<reference evidence="6 7" key="1">
    <citation type="submission" date="2017-05" db="EMBL/GenBank/DDBJ databases">
        <title>Isolation of Rhodococcus sp. S2-17 biodegrading of BP-3.</title>
        <authorList>
            <person name="Lee Y."/>
            <person name="Kim K.H."/>
            <person name="Chun B.H."/>
            <person name="Jung H.S."/>
            <person name="Jeon C.O."/>
        </authorList>
    </citation>
    <scope>NUCLEOTIDE SEQUENCE [LARGE SCALE GENOMIC DNA]</scope>
    <source>
        <strain evidence="6 7">S2-17</strain>
    </source>
</reference>
<dbReference type="SUPFAM" id="SSF46785">
    <property type="entry name" value="Winged helix' DNA-binding domain"/>
    <property type="match status" value="1"/>
</dbReference>
<keyword evidence="3" id="KW-0804">Transcription</keyword>
<name>A0A2S2BWJ0_9NOCA</name>
<dbReference type="OrthoDB" id="4311144at2"/>
<dbReference type="InterPro" id="IPR036388">
    <property type="entry name" value="WH-like_DNA-bd_sf"/>
</dbReference>
<evidence type="ECO:0000256" key="3">
    <source>
        <dbReference type="ARBA" id="ARBA00023163"/>
    </source>
</evidence>
<dbReference type="InterPro" id="IPR000835">
    <property type="entry name" value="HTH_MarR-typ"/>
</dbReference>
<dbReference type="SMART" id="SM00347">
    <property type="entry name" value="HTH_MARR"/>
    <property type="match status" value="1"/>
</dbReference>
<evidence type="ECO:0000259" key="5">
    <source>
        <dbReference type="PROSITE" id="PS50995"/>
    </source>
</evidence>
<keyword evidence="7" id="KW-1185">Reference proteome</keyword>
<dbReference type="EMBL" id="CP021354">
    <property type="protein sequence ID" value="AWK73015.1"/>
    <property type="molecule type" value="Genomic_DNA"/>
</dbReference>
<dbReference type="KEGG" id="roz:CBI38_17120"/>
<accession>A0A2S2BWJ0</accession>
<evidence type="ECO:0000256" key="2">
    <source>
        <dbReference type="ARBA" id="ARBA00023125"/>
    </source>
</evidence>
<dbReference type="InterPro" id="IPR023187">
    <property type="entry name" value="Tscrpt_reg_MarR-type_CS"/>
</dbReference>
<dbReference type="Proteomes" id="UP000245711">
    <property type="component" value="Chromosome"/>
</dbReference>
<sequence>MSVQPDTARALADAVLALGRSLRAVVFTSGETVIAPALTSVLFVLSTRGECRQNELAADLCVSQSSLSRQIAELVDAGYVLRTADPHDKRASRIQVSHKGFDVLRETTERRAERLRAMLDGWSQEQASAAVTSLLQLNETFTASVQQRNGRVQSAAPPQRPVRTEKD</sequence>
<evidence type="ECO:0000256" key="4">
    <source>
        <dbReference type="SAM" id="MobiDB-lite"/>
    </source>
</evidence>
<dbReference type="PROSITE" id="PS01117">
    <property type="entry name" value="HTH_MARR_1"/>
    <property type="match status" value="1"/>
</dbReference>
<dbReference type="Gene3D" id="1.10.10.10">
    <property type="entry name" value="Winged helix-like DNA-binding domain superfamily/Winged helix DNA-binding domain"/>
    <property type="match status" value="1"/>
</dbReference>